<sequence>MKCSINETTKISSIPSDIEEAHIVRPLSREKIKALLKRCKELRAISMSKSTYKRVAKKVLALLEEKGIQIKIAEERGRAIGIPLEKLMQAIEMKRDFRPLREIEQVTGIPKSTVHYLAKYSLRRKIKRGKTIIYLK</sequence>
<dbReference type="EMBL" id="QMWO01000001">
    <property type="protein sequence ID" value="RLG70495.1"/>
    <property type="molecule type" value="Genomic_DNA"/>
</dbReference>
<dbReference type="Proteomes" id="UP000277633">
    <property type="component" value="Unassembled WGS sequence"/>
</dbReference>
<reference evidence="1 2" key="1">
    <citation type="submission" date="2018-06" db="EMBL/GenBank/DDBJ databases">
        <title>Extensive metabolic versatility and redundancy in microbially diverse, dynamic hydrothermal sediments.</title>
        <authorList>
            <person name="Dombrowski N."/>
            <person name="Teske A."/>
            <person name="Baker B.J."/>
        </authorList>
    </citation>
    <scope>NUCLEOTIDE SEQUENCE [LARGE SCALE GENOMIC DNA]</scope>
    <source>
        <strain evidence="1">B9_G13</strain>
    </source>
</reference>
<protein>
    <submittedName>
        <fullName evidence="1">Uncharacterized protein</fullName>
    </submittedName>
</protein>
<name>A0A497JKJ7_9ARCH</name>
<dbReference type="AlphaFoldDB" id="A0A497JKJ7"/>
<gene>
    <name evidence="1" type="ORF">DRO07_00090</name>
</gene>
<evidence type="ECO:0000313" key="1">
    <source>
        <dbReference type="EMBL" id="RLG70495.1"/>
    </source>
</evidence>
<proteinExistence type="predicted"/>
<evidence type="ECO:0000313" key="2">
    <source>
        <dbReference type="Proteomes" id="UP000277633"/>
    </source>
</evidence>
<organism evidence="1 2">
    <name type="scientific">Candidatus Iainarchaeum sp</name>
    <dbReference type="NCBI Taxonomy" id="3101447"/>
    <lineage>
        <taxon>Archaea</taxon>
        <taxon>Candidatus Iainarchaeota</taxon>
        <taxon>Candidatus Iainarchaeia</taxon>
        <taxon>Candidatus Iainarchaeales</taxon>
        <taxon>Candidatus Iainarchaeaceae</taxon>
        <taxon>Candidatus Iainarchaeum</taxon>
    </lineage>
</organism>
<comment type="caution">
    <text evidence="1">The sequence shown here is derived from an EMBL/GenBank/DDBJ whole genome shotgun (WGS) entry which is preliminary data.</text>
</comment>
<accession>A0A497JKJ7</accession>